<dbReference type="PANTHER" id="PTHR33407:SF9">
    <property type="entry name" value="PECTATE LYASE F-RELATED"/>
    <property type="match status" value="1"/>
</dbReference>
<evidence type="ECO:0000256" key="2">
    <source>
        <dbReference type="ARBA" id="ARBA00001913"/>
    </source>
</evidence>
<keyword evidence="13" id="KW-1185">Reference proteome</keyword>
<feature type="compositionally biased region" description="Low complexity" evidence="11">
    <location>
        <begin position="86"/>
        <end position="116"/>
    </location>
</feature>
<keyword evidence="7 10" id="KW-0732">Signal</keyword>
<feature type="signal peptide" evidence="10">
    <location>
        <begin position="1"/>
        <end position="20"/>
    </location>
</feature>
<dbReference type="EC" id="4.2.2.2" evidence="5 10"/>
<comment type="similarity">
    <text evidence="4 10">Belongs to the polysaccharide lyase 3 family.</text>
</comment>
<evidence type="ECO:0000256" key="3">
    <source>
        <dbReference type="ARBA" id="ARBA00004613"/>
    </source>
</evidence>
<evidence type="ECO:0000256" key="5">
    <source>
        <dbReference type="ARBA" id="ARBA00012272"/>
    </source>
</evidence>
<keyword evidence="8 10" id="KW-0106">Calcium</keyword>
<evidence type="ECO:0000256" key="4">
    <source>
        <dbReference type="ARBA" id="ARBA00006463"/>
    </source>
</evidence>
<evidence type="ECO:0000256" key="1">
    <source>
        <dbReference type="ARBA" id="ARBA00000695"/>
    </source>
</evidence>
<keyword evidence="9 10" id="KW-0456">Lyase</keyword>
<dbReference type="STRING" id="498211.CJA_2413"/>
<feature type="chain" id="PRO_5025083953" description="Pectate lyase" evidence="10">
    <location>
        <begin position="21"/>
        <end position="344"/>
    </location>
</feature>
<sequence length="344" mass="35204">MLKKIMITGVLVGVSAVALAANRPSGYVTICKIGQTCSVSQSTNVAFGADDRFVYKVLNGSFSCSVATFGSDPAPDKTVKECSIPSSGTGVSSSSVSSSSSSKSSSSTSSTSTGGSAECKAGATIENKTVDCGGKTIGLSCPGDAEGQPPVITLKNATIKNVRIAASGGADGIHCTSGSCRAENVVWEDICEDAASLISSGTKFTISGGSAYNNTSNSPGGKPDKIFQHNSKNSTFEVINGFTAKGVNGKLWRSCGNCSSNGGPRNLVVNNVTVDGTIGSIAGVNRNFGDKATIRNLKIKGYKSGSPKVCEEFKGVQKGSESTKYGEYWNTANCDVSKSDVTAF</sequence>
<gene>
    <name evidence="12" type="primary">pel3B</name>
    <name evidence="12" type="ordered locus">CJA_2413</name>
</gene>
<dbReference type="GO" id="GO:0030570">
    <property type="term" value="F:pectate lyase activity"/>
    <property type="evidence" value="ECO:0007669"/>
    <property type="project" value="UniProtKB-UniRule"/>
</dbReference>
<protein>
    <recommendedName>
        <fullName evidence="5 10">Pectate lyase</fullName>
        <ecNumber evidence="5 10">4.2.2.2</ecNumber>
    </recommendedName>
</protein>
<name>B3PKE5_CELJU</name>
<evidence type="ECO:0000256" key="8">
    <source>
        <dbReference type="ARBA" id="ARBA00022837"/>
    </source>
</evidence>
<evidence type="ECO:0000256" key="9">
    <source>
        <dbReference type="ARBA" id="ARBA00023239"/>
    </source>
</evidence>
<comment type="subcellular location">
    <subcellularLocation>
        <location evidence="3 10">Secreted</location>
    </subcellularLocation>
</comment>
<dbReference type="GO" id="GO:0045490">
    <property type="term" value="P:pectin catabolic process"/>
    <property type="evidence" value="ECO:0007669"/>
    <property type="project" value="TreeGrafter"/>
</dbReference>
<proteinExistence type="inferred from homology"/>
<evidence type="ECO:0000256" key="6">
    <source>
        <dbReference type="ARBA" id="ARBA00022525"/>
    </source>
</evidence>
<evidence type="ECO:0000313" key="12">
    <source>
        <dbReference type="EMBL" id="ACE83519.1"/>
    </source>
</evidence>
<dbReference type="eggNOG" id="COG4733">
    <property type="taxonomic scope" value="Bacteria"/>
</dbReference>
<dbReference type="HOGENOM" id="CLU_061345_0_0_6"/>
<organism evidence="12 13">
    <name type="scientific">Cellvibrio japonicus (strain Ueda107)</name>
    <name type="common">Pseudomonas fluorescens subsp. cellulosa</name>
    <dbReference type="NCBI Taxonomy" id="498211"/>
    <lineage>
        <taxon>Bacteria</taxon>
        <taxon>Pseudomonadati</taxon>
        <taxon>Pseudomonadota</taxon>
        <taxon>Gammaproteobacteria</taxon>
        <taxon>Cellvibrionales</taxon>
        <taxon>Cellvibrionaceae</taxon>
        <taxon>Cellvibrio</taxon>
    </lineage>
</organism>
<dbReference type="Gene3D" id="2.160.20.10">
    <property type="entry name" value="Single-stranded right-handed beta-helix, Pectin lyase-like"/>
    <property type="match status" value="1"/>
</dbReference>
<dbReference type="SUPFAM" id="SSF51126">
    <property type="entry name" value="Pectin lyase-like"/>
    <property type="match status" value="1"/>
</dbReference>
<comment type="catalytic activity">
    <reaction evidence="1 10">
        <text>Eliminative cleavage of (1-&gt;4)-alpha-D-galacturonan to give oligosaccharides with 4-deoxy-alpha-D-galact-4-enuronosyl groups at their non-reducing ends.</text>
        <dbReference type="EC" id="4.2.2.2"/>
    </reaction>
</comment>
<dbReference type="Pfam" id="PF03211">
    <property type="entry name" value="Pectate_lyase"/>
    <property type="match status" value="1"/>
</dbReference>
<evidence type="ECO:0000256" key="11">
    <source>
        <dbReference type="SAM" id="MobiDB-lite"/>
    </source>
</evidence>
<dbReference type="InterPro" id="IPR011050">
    <property type="entry name" value="Pectin_lyase_fold/virulence"/>
</dbReference>
<evidence type="ECO:0000256" key="10">
    <source>
        <dbReference type="RuleBase" id="RU367009"/>
    </source>
</evidence>
<comment type="function">
    <text evidence="10">Catalyzes the depolymerization of both polygalacturonate and pectins of methyl esterification degree from 22 to 89%, with an endo mode of action. In contrast to the majority of pectate lyases, displays high activity on highly methylated pectins.</text>
</comment>
<dbReference type="GO" id="GO:0005576">
    <property type="term" value="C:extracellular region"/>
    <property type="evidence" value="ECO:0007669"/>
    <property type="project" value="UniProtKB-SubCell"/>
</dbReference>
<dbReference type="Proteomes" id="UP000001036">
    <property type="component" value="Chromosome"/>
</dbReference>
<feature type="region of interest" description="Disordered" evidence="11">
    <location>
        <begin position="73"/>
        <end position="118"/>
    </location>
</feature>
<dbReference type="EMBL" id="CP000934">
    <property type="protein sequence ID" value="ACE83519.1"/>
    <property type="molecule type" value="Genomic_DNA"/>
</dbReference>
<dbReference type="PANTHER" id="PTHR33407">
    <property type="entry name" value="PECTATE LYASE F-RELATED"/>
    <property type="match status" value="1"/>
</dbReference>
<comment type="cofactor">
    <cofactor evidence="2 10">
        <name>Ca(2+)</name>
        <dbReference type="ChEBI" id="CHEBI:29108"/>
    </cofactor>
</comment>
<reference evidence="12 13" key="1">
    <citation type="journal article" date="2008" name="J. Bacteriol.">
        <title>Insights into plant cell wall degradation from the genome sequence of the soil bacterium Cellvibrio japonicus.</title>
        <authorList>
            <person name="Deboy R.T."/>
            <person name="Mongodin E.F."/>
            <person name="Fouts D.E."/>
            <person name="Tailford L.E."/>
            <person name="Khouri H."/>
            <person name="Emerson J.B."/>
            <person name="Mohamoud Y."/>
            <person name="Watkins K."/>
            <person name="Henrissat B."/>
            <person name="Gilbert H.J."/>
            <person name="Nelson K.E."/>
        </authorList>
    </citation>
    <scope>NUCLEOTIDE SEQUENCE [LARGE SCALE GENOMIC DNA]</scope>
    <source>
        <strain evidence="12 13">Ueda107</strain>
    </source>
</reference>
<evidence type="ECO:0000256" key="7">
    <source>
        <dbReference type="ARBA" id="ARBA00022729"/>
    </source>
</evidence>
<dbReference type="AlphaFoldDB" id="B3PKE5"/>
<dbReference type="InterPro" id="IPR012334">
    <property type="entry name" value="Pectin_lyas_fold"/>
</dbReference>
<dbReference type="InterPro" id="IPR004898">
    <property type="entry name" value="Pectate_lyase_PlyH/PlyE-like"/>
</dbReference>
<dbReference type="KEGG" id="cja:CJA_2413"/>
<evidence type="ECO:0000313" key="13">
    <source>
        <dbReference type="Proteomes" id="UP000001036"/>
    </source>
</evidence>
<dbReference type="CAZy" id="PL3">
    <property type="family name" value="Polysaccharide Lyase Family 3"/>
</dbReference>
<dbReference type="OrthoDB" id="4298856at2"/>
<keyword evidence="6 10" id="KW-0964">Secreted</keyword>
<accession>B3PKE5</accession>